<dbReference type="STRING" id="1391654.AKJ09_02296"/>
<sequence length="385" mass="40128">MGLAACASTESSVAPSDSGTNVGPVPPPVDGGLDAEPDVDAGPCADCEYFPSDCSPDTLCPGAVDTSQGEPAINPGLTINAIRGRSVSDVWAAGAMGTVAHFDGTSWKRSTLGSLDTLNALWVRDSSEVALAHLSRVYARGLDLGDAGTVPSDGGWSFVEPTLPSEFPDLRLSIKFRSAWNAPGSPWLWCAASSVEKTGIWRMRLSPTNTLELQVGVSTQACTDAHCTQVTSIHGASPNEVWAVGEWGSAVLVTDAESDTPTVKAFNTLTRNALNGVWSASPSEAWAVGALGTIRHYAGHPVLWDVVSDVPTTEDLRAVWGSSSNDVWAVGDGALVLHFDGKAWSRVKIAGLGKRRPNLTTIWGAAAGHVWIGGEGAMLSLGGKP</sequence>
<gene>
    <name evidence="2" type="ORF">AKJ09_02296</name>
</gene>
<accession>A0A0K1PQ29</accession>
<protein>
    <recommendedName>
        <fullName evidence="4">Type IV fimbrial biogenesis protein PilY1</fullName>
    </recommendedName>
</protein>
<dbReference type="EMBL" id="CP012333">
    <property type="protein sequence ID" value="AKU95632.1"/>
    <property type="molecule type" value="Genomic_DNA"/>
</dbReference>
<evidence type="ECO:0008006" key="4">
    <source>
        <dbReference type="Google" id="ProtNLM"/>
    </source>
</evidence>
<dbReference type="Proteomes" id="UP000064967">
    <property type="component" value="Chromosome"/>
</dbReference>
<evidence type="ECO:0000256" key="1">
    <source>
        <dbReference type="SAM" id="MobiDB-lite"/>
    </source>
</evidence>
<feature type="compositionally biased region" description="Polar residues" evidence="1">
    <location>
        <begin position="8"/>
        <end position="21"/>
    </location>
</feature>
<evidence type="ECO:0000313" key="3">
    <source>
        <dbReference type="Proteomes" id="UP000064967"/>
    </source>
</evidence>
<organism evidence="2 3">
    <name type="scientific">Labilithrix luteola</name>
    <dbReference type="NCBI Taxonomy" id="1391654"/>
    <lineage>
        <taxon>Bacteria</taxon>
        <taxon>Pseudomonadati</taxon>
        <taxon>Myxococcota</taxon>
        <taxon>Polyangia</taxon>
        <taxon>Polyangiales</taxon>
        <taxon>Labilitrichaceae</taxon>
        <taxon>Labilithrix</taxon>
    </lineage>
</organism>
<dbReference type="KEGG" id="llu:AKJ09_02296"/>
<dbReference type="AlphaFoldDB" id="A0A0K1PQ29"/>
<proteinExistence type="predicted"/>
<name>A0A0K1PQ29_9BACT</name>
<reference evidence="2 3" key="1">
    <citation type="submission" date="2015-08" db="EMBL/GenBank/DDBJ databases">
        <authorList>
            <person name="Babu N.S."/>
            <person name="Beckwith C.J."/>
            <person name="Beseler K.G."/>
            <person name="Brison A."/>
            <person name="Carone J.V."/>
            <person name="Caskin T.P."/>
            <person name="Diamond M."/>
            <person name="Durham M.E."/>
            <person name="Foxe J.M."/>
            <person name="Go M."/>
            <person name="Henderson B.A."/>
            <person name="Jones I.B."/>
            <person name="McGettigan J.A."/>
            <person name="Micheletti S.J."/>
            <person name="Nasrallah M.E."/>
            <person name="Ortiz D."/>
            <person name="Piller C.R."/>
            <person name="Privatt S.R."/>
            <person name="Schneider S.L."/>
            <person name="Sharp S."/>
            <person name="Smith T.C."/>
            <person name="Stanton J.D."/>
            <person name="Ullery H.E."/>
            <person name="Wilson R.J."/>
            <person name="Serrano M.G."/>
            <person name="Buck G."/>
            <person name="Lee V."/>
            <person name="Wang Y."/>
            <person name="Carvalho R."/>
            <person name="Voegtly L."/>
            <person name="Shi R."/>
            <person name="Duckworth R."/>
            <person name="Johnson A."/>
            <person name="Loviza R."/>
            <person name="Walstead R."/>
            <person name="Shah Z."/>
            <person name="Kiflezghi M."/>
            <person name="Wade K."/>
            <person name="Ball S.L."/>
            <person name="Bradley K.W."/>
            <person name="Asai D.J."/>
            <person name="Bowman C.A."/>
            <person name="Russell D.A."/>
            <person name="Pope W.H."/>
            <person name="Jacobs-Sera D."/>
            <person name="Hendrix R.W."/>
            <person name="Hatfull G.F."/>
        </authorList>
    </citation>
    <scope>NUCLEOTIDE SEQUENCE [LARGE SCALE GENOMIC DNA]</scope>
    <source>
        <strain evidence="2 3">DSM 27648</strain>
    </source>
</reference>
<feature type="region of interest" description="Disordered" evidence="1">
    <location>
        <begin position="1"/>
        <end position="37"/>
    </location>
</feature>
<evidence type="ECO:0000313" key="2">
    <source>
        <dbReference type="EMBL" id="AKU95632.1"/>
    </source>
</evidence>
<keyword evidence="3" id="KW-1185">Reference proteome</keyword>